<comment type="caution">
    <text evidence="4">The sequence shown here is derived from an EMBL/GenBank/DDBJ whole genome shotgun (WGS) entry which is preliminary data.</text>
</comment>
<gene>
    <name evidence="4" type="ORF">BB560_005888</name>
</gene>
<protein>
    <recommendedName>
        <fullName evidence="3">FAD-binding PCMH-type domain-containing protein</fullName>
    </recommendedName>
</protein>
<dbReference type="PANTHER" id="PTHR43716">
    <property type="entry name" value="D-2-HYDROXYGLUTARATE DEHYDROGENASE, MITOCHONDRIAL"/>
    <property type="match status" value="1"/>
</dbReference>
<sequence>MSLQHTLSRALKALPRHSALKSASVCLTPALLRFSQIRSASYSTPAGSKLPVLRQRLSALNTTKSGNSFINKRYMAHAAKTRDPKFKQLTAADVGKFEEFLPKSRMLVSQELGGSADAKDLEGFNTDWIDKYKGKSQVVLFPINAQEVSQILKYCNSEKIAVVPQGGNTDLVGASVPVFDEVIISLQKMNKVRSLDQDSGALVCDAGCVLEVLDNYLADHGLTMPLDLGAKGSCHIGGNVSTNAGGIRYLKYGSLHGSVLGLEA</sequence>
<keyword evidence="2" id="KW-0560">Oxidoreductase</keyword>
<evidence type="ECO:0000256" key="1">
    <source>
        <dbReference type="ARBA" id="ARBA00001974"/>
    </source>
</evidence>
<dbReference type="SUPFAM" id="SSF56176">
    <property type="entry name" value="FAD-binding/transporter-associated domain-like"/>
    <property type="match status" value="1"/>
</dbReference>
<dbReference type="Pfam" id="PF01565">
    <property type="entry name" value="FAD_binding_4"/>
    <property type="match status" value="1"/>
</dbReference>
<dbReference type="GO" id="GO:0005739">
    <property type="term" value="C:mitochondrion"/>
    <property type="evidence" value="ECO:0007669"/>
    <property type="project" value="TreeGrafter"/>
</dbReference>
<feature type="non-terminal residue" evidence="4">
    <location>
        <position position="264"/>
    </location>
</feature>
<dbReference type="PANTHER" id="PTHR43716:SF1">
    <property type="entry name" value="D-2-HYDROXYGLUTARATE DEHYDROGENASE, MITOCHONDRIAL"/>
    <property type="match status" value="1"/>
</dbReference>
<dbReference type="Gene3D" id="3.30.43.10">
    <property type="entry name" value="Uridine Diphospho-n-acetylenolpyruvylglucosamine Reductase, domain 2"/>
    <property type="match status" value="1"/>
</dbReference>
<feature type="domain" description="FAD-binding PCMH-type" evidence="3">
    <location>
        <begin position="132"/>
        <end position="264"/>
    </location>
</feature>
<dbReference type="OrthoDB" id="5332616at2759"/>
<dbReference type="Gene3D" id="3.30.465.10">
    <property type="match status" value="1"/>
</dbReference>
<dbReference type="AlphaFoldDB" id="A0A2T9YRZ9"/>
<organism evidence="4 5">
    <name type="scientific">Smittium megazygosporum</name>
    <dbReference type="NCBI Taxonomy" id="133381"/>
    <lineage>
        <taxon>Eukaryota</taxon>
        <taxon>Fungi</taxon>
        <taxon>Fungi incertae sedis</taxon>
        <taxon>Zoopagomycota</taxon>
        <taxon>Kickxellomycotina</taxon>
        <taxon>Harpellomycetes</taxon>
        <taxon>Harpellales</taxon>
        <taxon>Legeriomycetaceae</taxon>
        <taxon>Smittium</taxon>
    </lineage>
</organism>
<accession>A0A2T9YRZ9</accession>
<comment type="cofactor">
    <cofactor evidence="1">
        <name>FAD</name>
        <dbReference type="ChEBI" id="CHEBI:57692"/>
    </cofactor>
</comment>
<evidence type="ECO:0000313" key="4">
    <source>
        <dbReference type="EMBL" id="PVU95107.1"/>
    </source>
</evidence>
<dbReference type="GO" id="GO:0016491">
    <property type="term" value="F:oxidoreductase activity"/>
    <property type="evidence" value="ECO:0007669"/>
    <property type="project" value="UniProtKB-KW"/>
</dbReference>
<dbReference type="InterPro" id="IPR006094">
    <property type="entry name" value="Oxid_FAD_bind_N"/>
</dbReference>
<evidence type="ECO:0000313" key="5">
    <source>
        <dbReference type="Proteomes" id="UP000245609"/>
    </source>
</evidence>
<keyword evidence="5" id="KW-1185">Reference proteome</keyword>
<dbReference type="InterPro" id="IPR051264">
    <property type="entry name" value="FAD-oxidored/transferase_4"/>
</dbReference>
<dbReference type="InterPro" id="IPR016166">
    <property type="entry name" value="FAD-bd_PCMH"/>
</dbReference>
<evidence type="ECO:0000256" key="2">
    <source>
        <dbReference type="ARBA" id="ARBA00023002"/>
    </source>
</evidence>
<dbReference type="Proteomes" id="UP000245609">
    <property type="component" value="Unassembled WGS sequence"/>
</dbReference>
<dbReference type="InterPro" id="IPR016169">
    <property type="entry name" value="FAD-bd_PCMH_sub2"/>
</dbReference>
<reference evidence="4 5" key="1">
    <citation type="journal article" date="2018" name="MBio">
        <title>Comparative Genomics Reveals the Core Gene Toolbox for the Fungus-Insect Symbiosis.</title>
        <authorList>
            <person name="Wang Y."/>
            <person name="Stata M."/>
            <person name="Wang W."/>
            <person name="Stajich J.E."/>
            <person name="White M.M."/>
            <person name="Moncalvo J.M."/>
        </authorList>
    </citation>
    <scope>NUCLEOTIDE SEQUENCE [LARGE SCALE GENOMIC DNA]</scope>
    <source>
        <strain evidence="4 5">SC-DP-2</strain>
    </source>
</reference>
<evidence type="ECO:0000259" key="3">
    <source>
        <dbReference type="PROSITE" id="PS51387"/>
    </source>
</evidence>
<proteinExistence type="predicted"/>
<dbReference type="PROSITE" id="PS51387">
    <property type="entry name" value="FAD_PCMH"/>
    <property type="match status" value="1"/>
</dbReference>
<dbReference type="InterPro" id="IPR036318">
    <property type="entry name" value="FAD-bd_PCMH-like_sf"/>
</dbReference>
<dbReference type="InterPro" id="IPR016167">
    <property type="entry name" value="FAD-bd_PCMH_sub1"/>
</dbReference>
<dbReference type="STRING" id="133381.A0A2T9YRZ9"/>
<dbReference type="EMBL" id="MBFS01002585">
    <property type="protein sequence ID" value="PVU95107.1"/>
    <property type="molecule type" value="Genomic_DNA"/>
</dbReference>
<dbReference type="FunFam" id="3.30.43.10:FF:000011">
    <property type="entry name" value="D-lactate dehydrogenase (Cytochrome)"/>
    <property type="match status" value="1"/>
</dbReference>
<dbReference type="GO" id="GO:0071949">
    <property type="term" value="F:FAD binding"/>
    <property type="evidence" value="ECO:0007669"/>
    <property type="project" value="InterPro"/>
</dbReference>
<name>A0A2T9YRZ9_9FUNG</name>